<dbReference type="Proteomes" id="UP000594118">
    <property type="component" value="Chromosome"/>
</dbReference>
<evidence type="ECO:0000256" key="1">
    <source>
        <dbReference type="SAM" id="Phobius"/>
    </source>
</evidence>
<sequence length="142" mass="15891">MGFRFRTKRLAEALSVVADAGFEGMRHNHAVSVLDKNGISVPKRAFALFRPKPFSGLEFGDNMFLAMKDQLIEHDGKRTDGAYSGEWETIQLSLAGWRFLELHGDSYWSTSLRQIVNNVPTIIVSVLGTLIGRWLLNVIGVL</sequence>
<dbReference type="AlphaFoldDB" id="A0A7L9WQ18"/>
<dbReference type="EMBL" id="CP045201">
    <property type="protein sequence ID" value="QOL82401.1"/>
    <property type="molecule type" value="Genomic_DNA"/>
</dbReference>
<evidence type="ECO:0000313" key="2">
    <source>
        <dbReference type="EMBL" id="QOL82401.1"/>
    </source>
</evidence>
<proteinExistence type="predicted"/>
<gene>
    <name evidence="2" type="ORF">F3W81_17155</name>
</gene>
<dbReference type="RefSeq" id="WP_193080520.1">
    <property type="nucleotide sequence ID" value="NZ_CP045201.1"/>
</dbReference>
<protein>
    <submittedName>
        <fullName evidence="2">Uncharacterized protein</fullName>
    </submittedName>
</protein>
<reference evidence="2 3" key="1">
    <citation type="submission" date="2019-10" db="EMBL/GenBank/DDBJ databases">
        <title>Pseudopuniceibacterium sp. HQ09 islated from Antarctica.</title>
        <authorList>
            <person name="Liao L."/>
            <person name="Su S."/>
            <person name="Chen B."/>
            <person name="Yu Y."/>
        </authorList>
    </citation>
    <scope>NUCLEOTIDE SEQUENCE [LARGE SCALE GENOMIC DNA]</scope>
    <source>
        <strain evidence="2 3">HQ09</strain>
    </source>
</reference>
<accession>A0A7L9WQ18</accession>
<organism evidence="2 3">
    <name type="scientific">Pseudooceanicola spongiae</name>
    <dbReference type="NCBI Taxonomy" id="2613965"/>
    <lineage>
        <taxon>Bacteria</taxon>
        <taxon>Pseudomonadati</taxon>
        <taxon>Pseudomonadota</taxon>
        <taxon>Alphaproteobacteria</taxon>
        <taxon>Rhodobacterales</taxon>
        <taxon>Paracoccaceae</taxon>
        <taxon>Pseudooceanicola</taxon>
    </lineage>
</organism>
<dbReference type="KEGG" id="pshq:F3W81_17155"/>
<keyword evidence="3" id="KW-1185">Reference proteome</keyword>
<keyword evidence="1" id="KW-0812">Transmembrane</keyword>
<evidence type="ECO:0000313" key="3">
    <source>
        <dbReference type="Proteomes" id="UP000594118"/>
    </source>
</evidence>
<feature type="transmembrane region" description="Helical" evidence="1">
    <location>
        <begin position="115"/>
        <end position="136"/>
    </location>
</feature>
<keyword evidence="1" id="KW-0472">Membrane</keyword>
<keyword evidence="1" id="KW-1133">Transmembrane helix</keyword>
<name>A0A7L9WQ18_9RHOB</name>